<keyword evidence="2" id="KW-1185">Reference proteome</keyword>
<organism evidence="1 2">
    <name type="scientific">Plasmopara halstedii</name>
    <name type="common">Downy mildew of sunflower</name>
    <dbReference type="NCBI Taxonomy" id="4781"/>
    <lineage>
        <taxon>Eukaryota</taxon>
        <taxon>Sar</taxon>
        <taxon>Stramenopiles</taxon>
        <taxon>Oomycota</taxon>
        <taxon>Peronosporomycetes</taxon>
        <taxon>Peronosporales</taxon>
        <taxon>Peronosporaceae</taxon>
        <taxon>Plasmopara</taxon>
    </lineage>
</organism>
<dbReference type="GeneID" id="36409812"/>
<dbReference type="AlphaFoldDB" id="A0A0P1ARJ2"/>
<evidence type="ECO:0000313" key="1">
    <source>
        <dbReference type="EMBL" id="CEG43991.1"/>
    </source>
</evidence>
<proteinExistence type="predicted"/>
<sequence>MLSRRLSNVAKHAVNVLTKTKAANSKQDSALMSAEETTNDPCSHFAAFKNIEDYLNVTLIQYVKREEDGDDCNK</sequence>
<name>A0A0P1ARJ2_PLAHL</name>
<dbReference type="OMA" id="WSHFTAF"/>
<dbReference type="Proteomes" id="UP000054928">
    <property type="component" value="Unassembled WGS sequence"/>
</dbReference>
<dbReference type="EMBL" id="CCYD01000810">
    <property type="protein sequence ID" value="CEG43991.1"/>
    <property type="molecule type" value="Genomic_DNA"/>
</dbReference>
<accession>A0A0P1ARJ2</accession>
<dbReference type="OrthoDB" id="97188at2759"/>
<protein>
    <submittedName>
        <fullName evidence="1">Uncharacterized protein</fullName>
    </submittedName>
</protein>
<reference evidence="2" key="1">
    <citation type="submission" date="2014-09" db="EMBL/GenBank/DDBJ databases">
        <authorList>
            <person name="Sharma Rahul"/>
            <person name="Thines Marco"/>
        </authorList>
    </citation>
    <scope>NUCLEOTIDE SEQUENCE [LARGE SCALE GENOMIC DNA]</scope>
</reference>
<dbReference type="RefSeq" id="XP_024580360.1">
    <property type="nucleotide sequence ID" value="XM_024730044.2"/>
</dbReference>
<evidence type="ECO:0000313" key="2">
    <source>
        <dbReference type="Proteomes" id="UP000054928"/>
    </source>
</evidence>